<protein>
    <submittedName>
        <fullName evidence="3">Uncharacterized protein</fullName>
    </submittedName>
</protein>
<sequence>MDTKQLIAIHMANNNKNGYEILQMPDIETSKENLSRKSMKFDSFLWKKHLHTHKETVYESPLSTRGKCYMVLASILIIAFFIYAEVMPLTKLRG</sequence>
<dbReference type="Proteomes" id="UP000038045">
    <property type="component" value="Unplaced"/>
</dbReference>
<accession>A0A0N5A6B6</accession>
<keyword evidence="1" id="KW-1133">Transmembrane helix</keyword>
<evidence type="ECO:0000256" key="1">
    <source>
        <dbReference type="SAM" id="Phobius"/>
    </source>
</evidence>
<keyword evidence="1" id="KW-0472">Membrane</keyword>
<reference evidence="3" key="1">
    <citation type="submission" date="2017-02" db="UniProtKB">
        <authorList>
            <consortium name="WormBaseParasite"/>
        </authorList>
    </citation>
    <scope>IDENTIFICATION</scope>
</reference>
<keyword evidence="2" id="KW-1185">Reference proteome</keyword>
<feature type="transmembrane region" description="Helical" evidence="1">
    <location>
        <begin position="68"/>
        <end position="86"/>
    </location>
</feature>
<keyword evidence="1" id="KW-0812">Transmembrane</keyword>
<evidence type="ECO:0000313" key="2">
    <source>
        <dbReference type="Proteomes" id="UP000038045"/>
    </source>
</evidence>
<dbReference type="AlphaFoldDB" id="A0A0N5A6B6"/>
<evidence type="ECO:0000313" key="3">
    <source>
        <dbReference type="WBParaSite" id="PTRK_0001746300.1"/>
    </source>
</evidence>
<proteinExistence type="predicted"/>
<name>A0A0N5A6B6_PARTI</name>
<dbReference type="WBParaSite" id="PTRK_0001746300.1">
    <property type="protein sequence ID" value="PTRK_0001746300.1"/>
    <property type="gene ID" value="PTRK_0001746300"/>
</dbReference>
<organism evidence="2 3">
    <name type="scientific">Parastrongyloides trichosuri</name>
    <name type="common">Possum-specific nematode worm</name>
    <dbReference type="NCBI Taxonomy" id="131310"/>
    <lineage>
        <taxon>Eukaryota</taxon>
        <taxon>Metazoa</taxon>
        <taxon>Ecdysozoa</taxon>
        <taxon>Nematoda</taxon>
        <taxon>Chromadorea</taxon>
        <taxon>Rhabditida</taxon>
        <taxon>Tylenchina</taxon>
        <taxon>Panagrolaimomorpha</taxon>
        <taxon>Strongyloidoidea</taxon>
        <taxon>Strongyloididae</taxon>
        <taxon>Parastrongyloides</taxon>
    </lineage>
</organism>